<dbReference type="RefSeq" id="XP_046017065.1">
    <property type="nucleotide sequence ID" value="XM_046152846.1"/>
</dbReference>
<dbReference type="InterPro" id="IPR011008">
    <property type="entry name" value="Dimeric_a/b-barrel"/>
</dbReference>
<evidence type="ECO:0000313" key="2">
    <source>
        <dbReference type="EMBL" id="KAH7037944.1"/>
    </source>
</evidence>
<protein>
    <recommendedName>
        <fullName evidence="1">ABM domain-containing protein</fullName>
    </recommendedName>
</protein>
<dbReference type="PANTHER" id="PTHR40624">
    <property type="entry name" value="BIOSYNTHESIS MONOOXYGENASE, PUTATIVE (AFU_ORTHOLOGUE AFUA_1G12025)-RELATED"/>
    <property type="match status" value="1"/>
</dbReference>
<dbReference type="GeneID" id="70182392"/>
<dbReference type="PANTHER" id="PTHR40624:SF1">
    <property type="entry name" value="BIOSYNTHESIS MONOOXYGENASE, PUTATIVE (AFU_ORTHOLOGUE AFUA_1G12025)-RELATED"/>
    <property type="match status" value="1"/>
</dbReference>
<comment type="caution">
    <text evidence="2">The sequence shown here is derived from an EMBL/GenBank/DDBJ whole genome shotgun (WGS) entry which is preliminary data.</text>
</comment>
<sequence>MESRDGQRSKRGSSQQVLDQLTFFFHQSVGIHYCASRSSCRPRLPEQSIPMAGHLALTAVISIKPGKDKRFLELFQNCADYTTKNEPYVLTYELSMAGPELGGKLTDVVVREVYADQAGYEKHMASAPVKTMIQAMEKEDLVESAKIVWQQPPKIGFSARL</sequence>
<dbReference type="Proteomes" id="UP000756346">
    <property type="component" value="Unassembled WGS sequence"/>
</dbReference>
<proteinExistence type="predicted"/>
<dbReference type="OrthoDB" id="10011777at2759"/>
<dbReference type="Gene3D" id="3.30.70.100">
    <property type="match status" value="1"/>
</dbReference>
<organism evidence="2 3">
    <name type="scientific">Microdochium trichocladiopsis</name>
    <dbReference type="NCBI Taxonomy" id="1682393"/>
    <lineage>
        <taxon>Eukaryota</taxon>
        <taxon>Fungi</taxon>
        <taxon>Dikarya</taxon>
        <taxon>Ascomycota</taxon>
        <taxon>Pezizomycotina</taxon>
        <taxon>Sordariomycetes</taxon>
        <taxon>Xylariomycetidae</taxon>
        <taxon>Xylariales</taxon>
        <taxon>Microdochiaceae</taxon>
        <taxon>Microdochium</taxon>
    </lineage>
</organism>
<name>A0A9P8YHA4_9PEZI</name>
<evidence type="ECO:0000313" key="3">
    <source>
        <dbReference type="Proteomes" id="UP000756346"/>
    </source>
</evidence>
<dbReference type="PROSITE" id="PS51725">
    <property type="entry name" value="ABM"/>
    <property type="match status" value="1"/>
</dbReference>
<dbReference type="Pfam" id="PF03992">
    <property type="entry name" value="ABM"/>
    <property type="match status" value="1"/>
</dbReference>
<gene>
    <name evidence="2" type="ORF">B0I36DRAFT_315108</name>
</gene>
<keyword evidence="3" id="KW-1185">Reference proteome</keyword>
<accession>A0A9P8YHA4</accession>
<dbReference type="EMBL" id="JAGTJQ010000002">
    <property type="protein sequence ID" value="KAH7037944.1"/>
    <property type="molecule type" value="Genomic_DNA"/>
</dbReference>
<dbReference type="InterPro" id="IPR007138">
    <property type="entry name" value="ABM_dom"/>
</dbReference>
<dbReference type="AlphaFoldDB" id="A0A9P8YHA4"/>
<feature type="domain" description="ABM" evidence="1">
    <location>
        <begin position="55"/>
        <end position="149"/>
    </location>
</feature>
<reference evidence="2" key="1">
    <citation type="journal article" date="2021" name="Nat. Commun.">
        <title>Genetic determinants of endophytism in the Arabidopsis root mycobiome.</title>
        <authorList>
            <person name="Mesny F."/>
            <person name="Miyauchi S."/>
            <person name="Thiergart T."/>
            <person name="Pickel B."/>
            <person name="Atanasova L."/>
            <person name="Karlsson M."/>
            <person name="Huettel B."/>
            <person name="Barry K.W."/>
            <person name="Haridas S."/>
            <person name="Chen C."/>
            <person name="Bauer D."/>
            <person name="Andreopoulos W."/>
            <person name="Pangilinan J."/>
            <person name="LaButti K."/>
            <person name="Riley R."/>
            <person name="Lipzen A."/>
            <person name="Clum A."/>
            <person name="Drula E."/>
            <person name="Henrissat B."/>
            <person name="Kohler A."/>
            <person name="Grigoriev I.V."/>
            <person name="Martin F.M."/>
            <person name="Hacquard S."/>
        </authorList>
    </citation>
    <scope>NUCLEOTIDE SEQUENCE</scope>
    <source>
        <strain evidence="2">MPI-CAGE-CH-0230</strain>
    </source>
</reference>
<evidence type="ECO:0000259" key="1">
    <source>
        <dbReference type="PROSITE" id="PS51725"/>
    </source>
</evidence>
<dbReference type="SUPFAM" id="SSF54909">
    <property type="entry name" value="Dimeric alpha+beta barrel"/>
    <property type="match status" value="1"/>
</dbReference>